<dbReference type="Proteomes" id="UP000774617">
    <property type="component" value="Unassembled WGS sequence"/>
</dbReference>
<feature type="signal peptide" evidence="3">
    <location>
        <begin position="1"/>
        <end position="21"/>
    </location>
</feature>
<evidence type="ECO:0000313" key="6">
    <source>
        <dbReference type="Proteomes" id="UP000774617"/>
    </source>
</evidence>
<dbReference type="EMBL" id="JAGTJR010000008">
    <property type="protein sequence ID" value="KAH7055772.1"/>
    <property type="molecule type" value="Genomic_DNA"/>
</dbReference>
<keyword evidence="2" id="KW-0812">Transmembrane</keyword>
<feature type="compositionally biased region" description="Low complexity" evidence="1">
    <location>
        <begin position="140"/>
        <end position="158"/>
    </location>
</feature>
<evidence type="ECO:0000256" key="1">
    <source>
        <dbReference type="SAM" id="MobiDB-lite"/>
    </source>
</evidence>
<evidence type="ECO:0000256" key="3">
    <source>
        <dbReference type="SAM" id="SignalP"/>
    </source>
</evidence>
<reference evidence="5 6" key="1">
    <citation type="journal article" date="2021" name="Nat. Commun.">
        <title>Genetic determinants of endophytism in the Arabidopsis root mycobiome.</title>
        <authorList>
            <person name="Mesny F."/>
            <person name="Miyauchi S."/>
            <person name="Thiergart T."/>
            <person name="Pickel B."/>
            <person name="Atanasova L."/>
            <person name="Karlsson M."/>
            <person name="Huettel B."/>
            <person name="Barry K.W."/>
            <person name="Haridas S."/>
            <person name="Chen C."/>
            <person name="Bauer D."/>
            <person name="Andreopoulos W."/>
            <person name="Pangilinan J."/>
            <person name="LaButti K."/>
            <person name="Riley R."/>
            <person name="Lipzen A."/>
            <person name="Clum A."/>
            <person name="Drula E."/>
            <person name="Henrissat B."/>
            <person name="Kohler A."/>
            <person name="Grigoriev I.V."/>
            <person name="Martin F.M."/>
            <person name="Hacquard S."/>
        </authorList>
    </citation>
    <scope>NUCLEOTIDE SEQUENCE [LARGE SCALE GENOMIC DNA]</scope>
    <source>
        <strain evidence="5 6">MPI-SDFR-AT-0080</strain>
    </source>
</reference>
<keyword evidence="2" id="KW-0472">Membrane</keyword>
<feature type="transmembrane region" description="Helical" evidence="2">
    <location>
        <begin position="190"/>
        <end position="214"/>
    </location>
</feature>
<name>A0ABQ8GH16_9PEZI</name>
<sequence length="283" mass="29657">MVSKLILAAVAASSLLSSVAATPGTKTQTAAATYTGALHSMTDKGCFSSYEPLEDQGEYTFQSSGNCQKLCVGLDTVVMGLVNGSNCYCGNKLPAKDDEVDMDKCNTPCNGYSQDTCGGNNYWQVSLTGLNNNEVDYYEGSSSSSSSSSSTSSTQGTPVVVTVGGGQTIVVTKGAEASNKSSSSDGPSKAGIAAGVVVGVVVMTAIIGGVLLFLRHRRRKQVEEEYRQRQSMNNFVAGGKAPGASMNDTILDPAFARRMSNGSVADNQDYSRRILQVRNPDDD</sequence>
<protein>
    <submittedName>
        <fullName evidence="5">WSC domain-containing protein</fullName>
    </submittedName>
</protein>
<keyword evidence="6" id="KW-1185">Reference proteome</keyword>
<dbReference type="InterPro" id="IPR002889">
    <property type="entry name" value="WSC_carb-bd"/>
</dbReference>
<keyword evidence="3" id="KW-0732">Signal</keyword>
<dbReference type="SMART" id="SM00321">
    <property type="entry name" value="WSC"/>
    <property type="match status" value="1"/>
</dbReference>
<dbReference type="PROSITE" id="PS51212">
    <property type="entry name" value="WSC"/>
    <property type="match status" value="1"/>
</dbReference>
<evidence type="ECO:0000313" key="5">
    <source>
        <dbReference type="EMBL" id="KAH7055772.1"/>
    </source>
</evidence>
<feature type="chain" id="PRO_5046103461" evidence="3">
    <location>
        <begin position="22"/>
        <end position="283"/>
    </location>
</feature>
<feature type="region of interest" description="Disordered" evidence="1">
    <location>
        <begin position="261"/>
        <end position="283"/>
    </location>
</feature>
<gene>
    <name evidence="5" type="ORF">B0J12DRAFT_430290</name>
</gene>
<comment type="caution">
    <text evidence="5">The sequence shown here is derived from an EMBL/GenBank/DDBJ whole genome shotgun (WGS) entry which is preliminary data.</text>
</comment>
<proteinExistence type="predicted"/>
<evidence type="ECO:0000259" key="4">
    <source>
        <dbReference type="PROSITE" id="PS51212"/>
    </source>
</evidence>
<organism evidence="5 6">
    <name type="scientific">Macrophomina phaseolina</name>
    <dbReference type="NCBI Taxonomy" id="35725"/>
    <lineage>
        <taxon>Eukaryota</taxon>
        <taxon>Fungi</taxon>
        <taxon>Dikarya</taxon>
        <taxon>Ascomycota</taxon>
        <taxon>Pezizomycotina</taxon>
        <taxon>Dothideomycetes</taxon>
        <taxon>Dothideomycetes incertae sedis</taxon>
        <taxon>Botryosphaeriales</taxon>
        <taxon>Botryosphaeriaceae</taxon>
        <taxon>Macrophomina</taxon>
    </lineage>
</organism>
<feature type="domain" description="WSC" evidence="4">
    <location>
        <begin position="40"/>
        <end position="129"/>
    </location>
</feature>
<evidence type="ECO:0000256" key="2">
    <source>
        <dbReference type="SAM" id="Phobius"/>
    </source>
</evidence>
<keyword evidence="2" id="KW-1133">Transmembrane helix</keyword>
<accession>A0ABQ8GH16</accession>
<dbReference type="Pfam" id="PF01822">
    <property type="entry name" value="WSC"/>
    <property type="match status" value="1"/>
</dbReference>
<feature type="region of interest" description="Disordered" evidence="1">
    <location>
        <begin position="138"/>
        <end position="158"/>
    </location>
</feature>